<evidence type="ECO:0000313" key="2">
    <source>
        <dbReference type="EMBL" id="KAF6272677.1"/>
    </source>
</evidence>
<evidence type="ECO:0000313" key="3">
    <source>
        <dbReference type="Proteomes" id="UP000527355"/>
    </source>
</evidence>
<organism evidence="2 3">
    <name type="scientific">Myotis myotis</name>
    <name type="common">Greater mouse-eared bat</name>
    <name type="synonym">Vespertilio myotis</name>
    <dbReference type="NCBI Taxonomy" id="51298"/>
    <lineage>
        <taxon>Eukaryota</taxon>
        <taxon>Metazoa</taxon>
        <taxon>Chordata</taxon>
        <taxon>Craniata</taxon>
        <taxon>Vertebrata</taxon>
        <taxon>Euteleostomi</taxon>
        <taxon>Mammalia</taxon>
        <taxon>Eutheria</taxon>
        <taxon>Laurasiatheria</taxon>
        <taxon>Chiroptera</taxon>
        <taxon>Yangochiroptera</taxon>
        <taxon>Vespertilionidae</taxon>
        <taxon>Myotis</taxon>
    </lineage>
</organism>
<feature type="region of interest" description="Disordered" evidence="1">
    <location>
        <begin position="1"/>
        <end position="134"/>
    </location>
</feature>
<feature type="compositionally biased region" description="Polar residues" evidence="1">
    <location>
        <begin position="120"/>
        <end position="134"/>
    </location>
</feature>
<feature type="compositionally biased region" description="Pro residues" evidence="1">
    <location>
        <begin position="78"/>
        <end position="97"/>
    </location>
</feature>
<gene>
    <name evidence="2" type="ORF">mMyoMyo1_010871</name>
</gene>
<feature type="compositionally biased region" description="Polar residues" evidence="1">
    <location>
        <begin position="60"/>
        <end position="73"/>
    </location>
</feature>
<keyword evidence="3" id="KW-1185">Reference proteome</keyword>
<sequence>MPRCGHCGPGPGPGLVGSPCHRDPSPPRSAAWAPRGGTGCREGKGGVSVGGGGGRLLVLTPSQPVQDTLVSQRSLGGPPNPPSPPPLSPSTPPPKPPTSHFLSDSITTGHRDLRPHCSSPAHSTVRLRSSNFFN</sequence>
<evidence type="ECO:0000256" key="1">
    <source>
        <dbReference type="SAM" id="MobiDB-lite"/>
    </source>
</evidence>
<dbReference type="EMBL" id="JABWUV010000034">
    <property type="protein sequence ID" value="KAF6272677.1"/>
    <property type="molecule type" value="Genomic_DNA"/>
</dbReference>
<dbReference type="Proteomes" id="UP000527355">
    <property type="component" value="Unassembled WGS sequence"/>
</dbReference>
<reference evidence="2 3" key="1">
    <citation type="journal article" date="2020" name="Nature">
        <title>Six reference-quality genomes reveal evolution of bat adaptations.</title>
        <authorList>
            <person name="Jebb D."/>
            <person name="Huang Z."/>
            <person name="Pippel M."/>
            <person name="Hughes G.M."/>
            <person name="Lavrichenko K."/>
            <person name="Devanna P."/>
            <person name="Winkler S."/>
            <person name="Jermiin L.S."/>
            <person name="Skirmuntt E.C."/>
            <person name="Katzourakis A."/>
            <person name="Burkitt-Gray L."/>
            <person name="Ray D.A."/>
            <person name="Sullivan K.A.M."/>
            <person name="Roscito J.G."/>
            <person name="Kirilenko B.M."/>
            <person name="Davalos L.M."/>
            <person name="Corthals A.P."/>
            <person name="Power M.L."/>
            <person name="Jones G."/>
            <person name="Ransome R.D."/>
            <person name="Dechmann D.K.N."/>
            <person name="Locatelli A.G."/>
            <person name="Puechmaille S.J."/>
            <person name="Fedrigo O."/>
            <person name="Jarvis E.D."/>
            <person name="Hiller M."/>
            <person name="Vernes S.C."/>
            <person name="Myers E.W."/>
            <person name="Teeling E.C."/>
        </authorList>
    </citation>
    <scope>NUCLEOTIDE SEQUENCE [LARGE SCALE GENOMIC DNA]</scope>
    <source>
        <strain evidence="2">MMyoMyo1</strain>
        <tissue evidence="2">Flight muscle</tissue>
    </source>
</reference>
<protein>
    <submittedName>
        <fullName evidence="2">Uncharacterized protein</fullName>
    </submittedName>
</protein>
<name>A0A7J7R9I8_MYOMY</name>
<comment type="caution">
    <text evidence="2">The sequence shown here is derived from an EMBL/GenBank/DDBJ whole genome shotgun (WGS) entry which is preliminary data.</text>
</comment>
<dbReference type="AlphaFoldDB" id="A0A7J7R9I8"/>
<proteinExistence type="predicted"/>
<accession>A0A7J7R9I8</accession>
<feature type="compositionally biased region" description="Gly residues" evidence="1">
    <location>
        <begin position="36"/>
        <end position="55"/>
    </location>
</feature>